<name>A0A089NW54_9HYPH</name>
<sequence>MAGGARPGSPVEPQPSFGSLRGVPPDPMSVIAACSGVW</sequence>
<evidence type="ECO:0000256" key="1">
    <source>
        <dbReference type="SAM" id="MobiDB-lite"/>
    </source>
</evidence>
<keyword evidence="3" id="KW-1185">Reference proteome</keyword>
<reference evidence="2 3" key="1">
    <citation type="journal article" date="2014" name="PLoS ONE">
        <title>Genome Information of Methylobacterium oryzae, a Plant-Probiotic Methylotroph in the Phyllosphere.</title>
        <authorList>
            <person name="Kwak M.J."/>
            <person name="Jeong H."/>
            <person name="Madhaiyan M."/>
            <person name="Lee Y."/>
            <person name="Sa T.M."/>
            <person name="Oh T.K."/>
            <person name="Kim J.F."/>
        </authorList>
    </citation>
    <scope>NUCLEOTIDE SEQUENCE [LARGE SCALE GENOMIC DNA]</scope>
    <source>
        <strain evidence="2 3">CBMB20</strain>
    </source>
</reference>
<protein>
    <submittedName>
        <fullName evidence="2">Protein of unassigned function</fullName>
    </submittedName>
</protein>
<evidence type="ECO:0000313" key="3">
    <source>
        <dbReference type="Proteomes" id="UP000029492"/>
    </source>
</evidence>
<organism evidence="2 3">
    <name type="scientific">Methylobacterium oryzae CBMB20</name>
    <dbReference type="NCBI Taxonomy" id="693986"/>
    <lineage>
        <taxon>Bacteria</taxon>
        <taxon>Pseudomonadati</taxon>
        <taxon>Pseudomonadota</taxon>
        <taxon>Alphaproteobacteria</taxon>
        <taxon>Hyphomicrobiales</taxon>
        <taxon>Methylobacteriaceae</taxon>
        <taxon>Methylobacterium</taxon>
    </lineage>
</organism>
<dbReference type="Proteomes" id="UP000029492">
    <property type="component" value="Chromosome"/>
</dbReference>
<dbReference type="EMBL" id="CP003811">
    <property type="protein sequence ID" value="AIQ91627.1"/>
    <property type="molecule type" value="Genomic_DNA"/>
</dbReference>
<evidence type="ECO:0000313" key="2">
    <source>
        <dbReference type="EMBL" id="AIQ91627.1"/>
    </source>
</evidence>
<dbReference type="AlphaFoldDB" id="A0A089NW54"/>
<accession>A0A089NW54</accession>
<gene>
    <name evidence="2" type="ORF">MOC_3872</name>
</gene>
<feature type="region of interest" description="Disordered" evidence="1">
    <location>
        <begin position="1"/>
        <end position="27"/>
    </location>
</feature>
<proteinExistence type="predicted"/>
<dbReference type="KEGG" id="mor:MOC_3872"/>
<dbReference type="HOGENOM" id="CLU_3330050_0_0_5"/>